<dbReference type="Pfam" id="PF11228">
    <property type="entry name" value="DUF3027"/>
    <property type="match status" value="1"/>
</dbReference>
<evidence type="ECO:0000313" key="1">
    <source>
        <dbReference type="EMBL" id="MEX0426613.1"/>
    </source>
</evidence>
<organism evidence="1 2">
    <name type="scientific">Nocardioides eburneus</name>
    <dbReference type="NCBI Taxonomy" id="3231482"/>
    <lineage>
        <taxon>Bacteria</taxon>
        <taxon>Bacillati</taxon>
        <taxon>Actinomycetota</taxon>
        <taxon>Actinomycetes</taxon>
        <taxon>Propionibacteriales</taxon>
        <taxon>Nocardioidaceae</taxon>
        <taxon>Nocardioides</taxon>
    </lineage>
</organism>
<proteinExistence type="predicted"/>
<dbReference type="RefSeq" id="WP_367991337.1">
    <property type="nucleotide sequence ID" value="NZ_JBFPJR010000004.1"/>
</dbReference>
<evidence type="ECO:0000313" key="2">
    <source>
        <dbReference type="Proteomes" id="UP001556631"/>
    </source>
</evidence>
<comment type="caution">
    <text evidence="1">The sequence shown here is derived from an EMBL/GenBank/DDBJ whole genome shotgun (WGS) entry which is preliminary data.</text>
</comment>
<name>A0ABV3SUT8_9ACTN</name>
<accession>A0ABV3SUT8</accession>
<dbReference type="InterPro" id="IPR021391">
    <property type="entry name" value="DUF3027"/>
</dbReference>
<dbReference type="EMBL" id="JBFPJR010000004">
    <property type="protein sequence ID" value="MEX0426613.1"/>
    <property type="molecule type" value="Genomic_DNA"/>
</dbReference>
<gene>
    <name evidence="1" type="ORF">AB3X52_03200</name>
</gene>
<dbReference type="Proteomes" id="UP001556631">
    <property type="component" value="Unassembled WGS sequence"/>
</dbReference>
<keyword evidence="2" id="KW-1185">Reference proteome</keyword>
<reference evidence="1 2" key="1">
    <citation type="submission" date="2024-07" db="EMBL/GenBank/DDBJ databases">
        <authorList>
            <person name="Lee S."/>
            <person name="Kang M."/>
        </authorList>
    </citation>
    <scope>NUCLEOTIDE SEQUENCE [LARGE SCALE GENOMIC DNA]</scope>
    <source>
        <strain evidence="1 2">DS6</strain>
    </source>
</reference>
<sequence length="259" mass="27247">MTTTASPSADQAALAAVDEARAALVSDVGSHDVGDYLGPIVEDELVVTHLFACTRAGYVGWHWSVTVAHVPGDDAPVTVDEVVLMPGAEAIVAPAWVPYRDRIEPGDLSPGDLLPVADDDPRLVPTYAFGDDPLDADAKAQVRQVAQDLGLGRIRTLSPEGFDLAAERWYAGSGGPSAPLAQAAPDQCHSCGFLVRLTGHLAAHFGVCANGDANDDGRVVSMDHGCGAHSEVRLAKKHEPKPLPEPVFDTLTVDEVESF</sequence>
<protein>
    <submittedName>
        <fullName evidence="1">DUF3027 domain-containing protein</fullName>
    </submittedName>
</protein>